<dbReference type="NCBIfam" id="TIGR01644">
    <property type="entry name" value="phage_P2_V"/>
    <property type="match status" value="1"/>
</dbReference>
<dbReference type="AlphaFoldDB" id="A0A143DC09"/>
<organism evidence="2 3">
    <name type="scientific">Haematospirillum jordaniae</name>
    <dbReference type="NCBI Taxonomy" id="1549855"/>
    <lineage>
        <taxon>Bacteria</taxon>
        <taxon>Pseudomonadati</taxon>
        <taxon>Pseudomonadota</taxon>
        <taxon>Alphaproteobacteria</taxon>
        <taxon>Rhodospirillales</taxon>
        <taxon>Novispirillaceae</taxon>
        <taxon>Haematospirillum</taxon>
    </lineage>
</organism>
<dbReference type="GeneID" id="53316068"/>
<evidence type="ECO:0000313" key="3">
    <source>
        <dbReference type="Proteomes" id="UP000076066"/>
    </source>
</evidence>
<dbReference type="PIRSF" id="PIRSF012337">
    <property type="entry name" value="gp45"/>
    <property type="match status" value="1"/>
</dbReference>
<evidence type="ECO:0000259" key="1">
    <source>
        <dbReference type="Pfam" id="PF06890"/>
    </source>
</evidence>
<name>A0A143DC09_9PROT</name>
<reference evidence="2 3" key="1">
    <citation type="submission" date="2016-02" db="EMBL/GenBank/DDBJ databases">
        <title>Complete Genome of H5569, the type strain of the newly described species Haematospirillium jordaniae.</title>
        <authorList>
            <person name="Nicholson A.C."/>
            <person name="Humrighouse B.W."/>
            <person name="Loparov V."/>
            <person name="McQuiston J.R."/>
        </authorList>
    </citation>
    <scope>NUCLEOTIDE SEQUENCE [LARGE SCALE GENOMIC DNA]</scope>
    <source>
        <strain evidence="2 3">H5569</strain>
    </source>
</reference>
<dbReference type="InterPro" id="IPR053861">
    <property type="entry name" value="Phage_Mu_Gp45_N"/>
</dbReference>
<dbReference type="STRING" id="1549855.AY555_02740"/>
<dbReference type="EMBL" id="CP014525">
    <property type="protein sequence ID" value="AMW34277.1"/>
    <property type="molecule type" value="Genomic_DNA"/>
</dbReference>
<sequence>MIERTISTALRPLARRIENILARALVTAVSGGRLQVLQVSILDGEVKDGVQHYEPAGFTSHPVSGAEALVLFPDGIRTHAIAAVVTDRRCRPADLQPGEAAVFCPGDGLAQIRAERDGTIRIRGKRIVLEADGDIALTASGQLLEESREHKVLTGAYAAARKV</sequence>
<keyword evidence="3" id="KW-1185">Reference proteome</keyword>
<evidence type="ECO:0000313" key="2">
    <source>
        <dbReference type="EMBL" id="AMW34277.1"/>
    </source>
</evidence>
<dbReference type="Pfam" id="PF06890">
    <property type="entry name" value="Phage_Mu_Gp45"/>
    <property type="match status" value="1"/>
</dbReference>
<dbReference type="InterPro" id="IPR013046">
    <property type="entry name" value="GpV/Gp45"/>
</dbReference>
<dbReference type="KEGG" id="hjo:AY555_02740"/>
<feature type="domain" description="Bacteriophage Mu Gp45 N-terminal" evidence="1">
    <location>
        <begin position="23"/>
        <end position="89"/>
    </location>
</feature>
<dbReference type="InterPro" id="IPR014462">
    <property type="entry name" value="Phage_Mu_Gp45"/>
</dbReference>
<dbReference type="OrthoDB" id="7364815at2"/>
<proteinExistence type="predicted"/>
<dbReference type="Proteomes" id="UP000076066">
    <property type="component" value="Chromosome"/>
</dbReference>
<gene>
    <name evidence="2" type="ORF">AY555_02740</name>
</gene>
<dbReference type="RefSeq" id="WP_066133130.1">
    <property type="nucleotide sequence ID" value="NZ_CP014525.1"/>
</dbReference>
<accession>A0A143DC09</accession>
<protein>
    <recommendedName>
        <fullName evidence="1">Bacteriophage Mu Gp45 N-terminal domain-containing protein</fullName>
    </recommendedName>
</protein>